<comment type="subcellular location">
    <subcellularLocation>
        <location evidence="1">Cell membrane</location>
        <topology evidence="1">Multi-pass membrane protein</topology>
    </subcellularLocation>
</comment>
<evidence type="ECO:0008006" key="10">
    <source>
        <dbReference type="Google" id="ProtNLM"/>
    </source>
</evidence>
<dbReference type="PANTHER" id="PTHR30489">
    <property type="entry name" value="LIPOPROTEIN-RELEASING SYSTEM TRANSMEMBRANE PROTEIN LOLE"/>
    <property type="match status" value="1"/>
</dbReference>
<keyword evidence="3 6" id="KW-0812">Transmembrane</keyword>
<sequence>MYKYFEWQIIKSFLKRKQGDMAYSIISLLSLLGISLAVAVIITVMSVMNGFQIEIQEKMLNLIPHATIKNINNKANVDLLNAILDNKQFVESHSVFVNGEAIAITDTNFNAIQIKAYPKEASPIKNKLSQLMIEGEVFDLYNKSFNVIIGKGLSEQLKIKLGDKITFMTQDNLGIPLGHIPRVKQFKVSGIFESGVFEFDQHLVFTTLKDTQLFFQMGDDFSGTDVEYYDPDKASIYTRQIAIESGGGFLISDWTRENPSFFRSLELTKRIIFIVLILILAIACFNIISSLTMLVRQKRSNIAVLRSLGVQQYSMHKIFLAIGFFLGSIGSVMGIIIGFFITINLSAVVNFIEEILNITLYQPEIYFLNELPTQIDWSEVLIICSIAIILSMLSAFIPSYNASKIDPSELLKLYR</sequence>
<evidence type="ECO:0000313" key="9">
    <source>
        <dbReference type="EMBL" id="SVB31356.1"/>
    </source>
</evidence>
<dbReference type="EMBL" id="UINC01036814">
    <property type="protein sequence ID" value="SVB31356.1"/>
    <property type="molecule type" value="Genomic_DNA"/>
</dbReference>
<evidence type="ECO:0000256" key="6">
    <source>
        <dbReference type="SAM" id="Phobius"/>
    </source>
</evidence>
<feature type="transmembrane region" description="Helical" evidence="6">
    <location>
        <begin position="316"/>
        <end position="341"/>
    </location>
</feature>
<keyword evidence="5 6" id="KW-0472">Membrane</keyword>
<evidence type="ECO:0000256" key="1">
    <source>
        <dbReference type="ARBA" id="ARBA00004651"/>
    </source>
</evidence>
<organism evidence="9">
    <name type="scientific">marine metagenome</name>
    <dbReference type="NCBI Taxonomy" id="408172"/>
    <lineage>
        <taxon>unclassified sequences</taxon>
        <taxon>metagenomes</taxon>
        <taxon>ecological metagenomes</taxon>
    </lineage>
</organism>
<evidence type="ECO:0000256" key="2">
    <source>
        <dbReference type="ARBA" id="ARBA00022475"/>
    </source>
</evidence>
<feature type="transmembrane region" description="Helical" evidence="6">
    <location>
        <begin position="380"/>
        <end position="402"/>
    </location>
</feature>
<feature type="domain" description="ABC3 transporter permease C-terminal" evidence="7">
    <location>
        <begin position="274"/>
        <end position="407"/>
    </location>
</feature>
<name>A0A382CYS5_9ZZZZ</name>
<evidence type="ECO:0000259" key="8">
    <source>
        <dbReference type="Pfam" id="PF12704"/>
    </source>
</evidence>
<dbReference type="InterPro" id="IPR051447">
    <property type="entry name" value="Lipoprotein-release_system"/>
</dbReference>
<gene>
    <name evidence="9" type="ORF">METZ01_LOCUS184210</name>
</gene>
<dbReference type="Pfam" id="PF02687">
    <property type="entry name" value="FtsX"/>
    <property type="match status" value="1"/>
</dbReference>
<dbReference type="AlphaFoldDB" id="A0A382CYS5"/>
<feature type="domain" description="MacB-like periplasmic core" evidence="8">
    <location>
        <begin position="27"/>
        <end position="228"/>
    </location>
</feature>
<evidence type="ECO:0000259" key="7">
    <source>
        <dbReference type="Pfam" id="PF02687"/>
    </source>
</evidence>
<dbReference type="InterPro" id="IPR003838">
    <property type="entry name" value="ABC3_permease_C"/>
</dbReference>
<dbReference type="GO" id="GO:0098797">
    <property type="term" value="C:plasma membrane protein complex"/>
    <property type="evidence" value="ECO:0007669"/>
    <property type="project" value="TreeGrafter"/>
</dbReference>
<dbReference type="PANTHER" id="PTHR30489:SF0">
    <property type="entry name" value="LIPOPROTEIN-RELEASING SYSTEM TRANSMEMBRANE PROTEIN LOLE"/>
    <property type="match status" value="1"/>
</dbReference>
<accession>A0A382CYS5</accession>
<evidence type="ECO:0000256" key="5">
    <source>
        <dbReference type="ARBA" id="ARBA00023136"/>
    </source>
</evidence>
<evidence type="ECO:0000256" key="4">
    <source>
        <dbReference type="ARBA" id="ARBA00022989"/>
    </source>
</evidence>
<dbReference type="GO" id="GO:0044874">
    <property type="term" value="P:lipoprotein localization to outer membrane"/>
    <property type="evidence" value="ECO:0007669"/>
    <property type="project" value="TreeGrafter"/>
</dbReference>
<feature type="transmembrane region" description="Helical" evidence="6">
    <location>
        <begin position="271"/>
        <end position="295"/>
    </location>
</feature>
<keyword evidence="2" id="KW-1003">Cell membrane</keyword>
<evidence type="ECO:0000256" key="3">
    <source>
        <dbReference type="ARBA" id="ARBA00022692"/>
    </source>
</evidence>
<proteinExistence type="predicted"/>
<keyword evidence="4 6" id="KW-1133">Transmembrane helix</keyword>
<reference evidence="9" key="1">
    <citation type="submission" date="2018-05" db="EMBL/GenBank/DDBJ databases">
        <authorList>
            <person name="Lanie J.A."/>
            <person name="Ng W.-L."/>
            <person name="Kazmierczak K.M."/>
            <person name="Andrzejewski T.M."/>
            <person name="Davidsen T.M."/>
            <person name="Wayne K.J."/>
            <person name="Tettelin H."/>
            <person name="Glass J.I."/>
            <person name="Rusch D."/>
            <person name="Podicherti R."/>
            <person name="Tsui H.-C.T."/>
            <person name="Winkler M.E."/>
        </authorList>
    </citation>
    <scope>NUCLEOTIDE SEQUENCE</scope>
</reference>
<dbReference type="Pfam" id="PF12704">
    <property type="entry name" value="MacB_PCD"/>
    <property type="match status" value="1"/>
</dbReference>
<dbReference type="InterPro" id="IPR025857">
    <property type="entry name" value="MacB_PCD"/>
</dbReference>
<feature type="transmembrane region" description="Helical" evidence="6">
    <location>
        <begin position="21"/>
        <end position="48"/>
    </location>
</feature>
<protein>
    <recommendedName>
        <fullName evidence="10">ABC3 transporter permease protein domain-containing protein</fullName>
    </recommendedName>
</protein>